<evidence type="ECO:0000313" key="3">
    <source>
        <dbReference type="EnsemblPlants" id="ONIVA01G47950.1"/>
    </source>
</evidence>
<dbReference type="OMA" id="ECKEKLW"/>
<dbReference type="Proteomes" id="UP000006591">
    <property type="component" value="Chromosome 1"/>
</dbReference>
<dbReference type="EnsemblPlants" id="ONIVA01G47950.1">
    <property type="protein sequence ID" value="ONIVA01G47950.1"/>
    <property type="gene ID" value="ONIVA01G47950"/>
</dbReference>
<dbReference type="InterPro" id="IPR001763">
    <property type="entry name" value="Rhodanese-like_dom"/>
</dbReference>
<dbReference type="PANTHER" id="PTHR43268:SF3">
    <property type="entry name" value="RHODANESE-LIKE DOMAIN-CONTAINING PROTEIN 7-RELATED"/>
    <property type="match status" value="1"/>
</dbReference>
<dbReference type="Gene3D" id="3.30.70.100">
    <property type="match status" value="1"/>
</dbReference>
<feature type="region of interest" description="Disordered" evidence="1">
    <location>
        <begin position="329"/>
        <end position="349"/>
    </location>
</feature>
<dbReference type="PROSITE" id="PS50206">
    <property type="entry name" value="RHODANESE_3"/>
    <property type="match status" value="1"/>
</dbReference>
<dbReference type="SUPFAM" id="SSF52821">
    <property type="entry name" value="Rhodanese/Cell cycle control phosphatase"/>
    <property type="match status" value="1"/>
</dbReference>
<evidence type="ECO:0000313" key="4">
    <source>
        <dbReference type="Proteomes" id="UP000006591"/>
    </source>
</evidence>
<dbReference type="HOGENOM" id="CLU_038878_1_2_1"/>
<organism evidence="3">
    <name type="scientific">Oryza nivara</name>
    <name type="common">Indian wild rice</name>
    <name type="synonym">Oryza sativa f. spontanea</name>
    <dbReference type="NCBI Taxonomy" id="4536"/>
    <lineage>
        <taxon>Eukaryota</taxon>
        <taxon>Viridiplantae</taxon>
        <taxon>Streptophyta</taxon>
        <taxon>Embryophyta</taxon>
        <taxon>Tracheophyta</taxon>
        <taxon>Spermatophyta</taxon>
        <taxon>Magnoliopsida</taxon>
        <taxon>Liliopsida</taxon>
        <taxon>Poales</taxon>
        <taxon>Poaceae</taxon>
        <taxon>BOP clade</taxon>
        <taxon>Oryzoideae</taxon>
        <taxon>Oryzeae</taxon>
        <taxon>Oryzinae</taxon>
        <taxon>Oryza</taxon>
    </lineage>
</organism>
<feature type="compositionally biased region" description="Acidic residues" evidence="1">
    <location>
        <begin position="335"/>
        <end position="344"/>
    </location>
</feature>
<evidence type="ECO:0000259" key="2">
    <source>
        <dbReference type="PROSITE" id="PS50206"/>
    </source>
</evidence>
<dbReference type="eggNOG" id="ENOG502QPZW">
    <property type="taxonomic scope" value="Eukaryota"/>
</dbReference>
<dbReference type="PANTHER" id="PTHR43268">
    <property type="entry name" value="THIOSULFATE SULFURTRANSFERASE/RHODANESE-LIKE DOMAIN-CONTAINING PROTEIN 2"/>
    <property type="match status" value="1"/>
</dbReference>
<feature type="domain" description="Rhodanese" evidence="2">
    <location>
        <begin position="207"/>
        <end position="312"/>
    </location>
</feature>
<dbReference type="Gene3D" id="3.40.250.10">
    <property type="entry name" value="Rhodanese-like domain"/>
    <property type="match status" value="1"/>
</dbReference>
<dbReference type="STRING" id="4536.A0A0E0FY06"/>
<dbReference type="Pfam" id="PF17773">
    <property type="entry name" value="UPF0176_N"/>
    <property type="match status" value="1"/>
</dbReference>
<proteinExistence type="predicted"/>
<dbReference type="InterPro" id="IPR022111">
    <property type="entry name" value="Rhodanese_C"/>
</dbReference>
<name>A0A0E0FY06_ORYNI</name>
<evidence type="ECO:0000256" key="1">
    <source>
        <dbReference type="SAM" id="MobiDB-lite"/>
    </source>
</evidence>
<sequence length="432" mass="48167">MAMAAAVHRFLGVFPAPSTPTPPPPPPPPPRQLSPRPHHIPPSLVRCCSSSPVCAATVAVAQPQEFVVVTFYKFVSIDDPRAEVSRHLHFLQGRDIHGRIYMNEQGINAQYSGPHKDAVAYADWLRKDHRFRDLLVQTSPSLCGHAFPRLKLRYKPSLVQLEGGCSHLPLVDPSMRATPLTPSEWRERLEARKCLDVSSSEAAGDSSGRRLLLLDVRNDYEWDIGHFQGAQRPNVDCFRSTSFGLSESEQEMDSSDPLNGIDKENTDILMYCTGGIRCDVYSTILRKKGFRNLYTLKGGVSNYLKEEGSAGWVGNLFVFDGRLSLPPATYKPGAGDDDDDEEEEGRNRSSSELGRCYACGSEVVELRHRNCANIDCNRLYLCCGRCMEELRGCCGEGCTAAPRLRPLLPSHQRYHKWHLYRHLDLGAPSSPS</sequence>
<feature type="compositionally biased region" description="Pro residues" evidence="1">
    <location>
        <begin position="17"/>
        <end position="32"/>
    </location>
</feature>
<dbReference type="SMART" id="SM00450">
    <property type="entry name" value="RHOD"/>
    <property type="match status" value="1"/>
</dbReference>
<dbReference type="CDD" id="cd01518">
    <property type="entry name" value="RHOD_YceA"/>
    <property type="match status" value="1"/>
</dbReference>
<reference evidence="3" key="2">
    <citation type="submission" date="2018-04" db="EMBL/GenBank/DDBJ databases">
        <title>OnivRS2 (Oryza nivara Reference Sequence Version 2).</title>
        <authorList>
            <person name="Zhang J."/>
            <person name="Kudrna D."/>
            <person name="Lee S."/>
            <person name="Talag J."/>
            <person name="Rajasekar S."/>
            <person name="Welchert J."/>
            <person name="Hsing Y.-I."/>
            <person name="Wing R.A."/>
        </authorList>
    </citation>
    <scope>NUCLEOTIDE SEQUENCE [LARGE SCALE GENOMIC DNA]</scope>
</reference>
<dbReference type="InterPro" id="IPR020936">
    <property type="entry name" value="TrhO"/>
</dbReference>
<dbReference type="InterPro" id="IPR036873">
    <property type="entry name" value="Rhodanese-like_dom_sf"/>
</dbReference>
<accession>A0A0E0FY06</accession>
<keyword evidence="4" id="KW-1185">Reference proteome</keyword>
<dbReference type="AlphaFoldDB" id="A0A0E0FY06"/>
<dbReference type="Pfam" id="PF12368">
    <property type="entry name" value="Rhodanese_C"/>
    <property type="match status" value="1"/>
</dbReference>
<dbReference type="Pfam" id="PF00581">
    <property type="entry name" value="Rhodanese"/>
    <property type="match status" value="1"/>
</dbReference>
<dbReference type="Gramene" id="ONIVA01G47950.1">
    <property type="protein sequence ID" value="ONIVA01G47950.1"/>
    <property type="gene ID" value="ONIVA01G47950"/>
</dbReference>
<dbReference type="InterPro" id="IPR040503">
    <property type="entry name" value="TRHO_N"/>
</dbReference>
<reference evidence="3" key="1">
    <citation type="submission" date="2015-04" db="UniProtKB">
        <authorList>
            <consortium name="EnsemblPlants"/>
        </authorList>
    </citation>
    <scope>IDENTIFICATION</scope>
    <source>
        <strain evidence="3">SL10</strain>
    </source>
</reference>
<feature type="region of interest" description="Disordered" evidence="1">
    <location>
        <begin position="14"/>
        <end position="38"/>
    </location>
</feature>
<protein>
    <recommendedName>
        <fullName evidence="2">Rhodanese domain-containing protein</fullName>
    </recommendedName>
</protein>